<dbReference type="AlphaFoldDB" id="A0AAV2Z7M8"/>
<keyword evidence="1" id="KW-0732">Signal</keyword>
<evidence type="ECO:0000256" key="1">
    <source>
        <dbReference type="SAM" id="SignalP"/>
    </source>
</evidence>
<accession>A0AAV2Z7M8</accession>
<gene>
    <name evidence="3" type="ORF">N0F65_003579</name>
</gene>
<dbReference type="Pfam" id="PF07727">
    <property type="entry name" value="RVT_2"/>
    <property type="match status" value="1"/>
</dbReference>
<feature type="domain" description="Reverse transcriptase Ty1/copia-type" evidence="2">
    <location>
        <begin position="1"/>
        <end position="77"/>
    </location>
</feature>
<reference evidence="3" key="1">
    <citation type="submission" date="2022-11" db="EMBL/GenBank/DDBJ databases">
        <authorList>
            <person name="Morgan W.R."/>
            <person name="Tartar A."/>
        </authorList>
    </citation>
    <scope>NUCLEOTIDE SEQUENCE</scope>
    <source>
        <strain evidence="3">ARSEF 373</strain>
    </source>
</reference>
<evidence type="ECO:0000313" key="3">
    <source>
        <dbReference type="EMBL" id="DBA00650.1"/>
    </source>
</evidence>
<evidence type="ECO:0000259" key="2">
    <source>
        <dbReference type="Pfam" id="PF07727"/>
    </source>
</evidence>
<feature type="non-terminal residue" evidence="3">
    <location>
        <position position="1"/>
    </location>
</feature>
<organism evidence="3 4">
    <name type="scientific">Lagenidium giganteum</name>
    <dbReference type="NCBI Taxonomy" id="4803"/>
    <lineage>
        <taxon>Eukaryota</taxon>
        <taxon>Sar</taxon>
        <taxon>Stramenopiles</taxon>
        <taxon>Oomycota</taxon>
        <taxon>Peronosporomycetes</taxon>
        <taxon>Pythiales</taxon>
        <taxon>Pythiaceae</taxon>
    </lineage>
</organism>
<keyword evidence="4" id="KW-1185">Reference proteome</keyword>
<evidence type="ECO:0000313" key="4">
    <source>
        <dbReference type="Proteomes" id="UP001146120"/>
    </source>
</evidence>
<dbReference type="Proteomes" id="UP001146120">
    <property type="component" value="Unassembled WGS sequence"/>
</dbReference>
<feature type="signal peptide" evidence="1">
    <location>
        <begin position="1"/>
        <end position="32"/>
    </location>
</feature>
<comment type="caution">
    <text evidence="3">The sequence shown here is derived from an EMBL/GenBank/DDBJ whole genome shotgun (WGS) entry which is preliminary data.</text>
</comment>
<protein>
    <recommendedName>
        <fullName evidence="2">Reverse transcriptase Ty1/copia-type domain-containing protein</fullName>
    </recommendedName>
</protein>
<sequence>DFFETFSSIARTGSLRLLLALSTLLELKLWQCDINTAYLNASLKENIYLRLLPGFPLEQPTMVNKLQKALFGLPMRPRTVPRNQ</sequence>
<proteinExistence type="predicted"/>
<dbReference type="InterPro" id="IPR013103">
    <property type="entry name" value="RVT_2"/>
</dbReference>
<feature type="chain" id="PRO_5043988176" description="Reverse transcriptase Ty1/copia-type domain-containing protein" evidence="1">
    <location>
        <begin position="33"/>
        <end position="84"/>
    </location>
</feature>
<reference evidence="3" key="2">
    <citation type="journal article" date="2023" name="Microbiol Resour">
        <title>Decontamination and Annotation of the Draft Genome Sequence of the Oomycete Lagenidium giganteum ARSEF 373.</title>
        <authorList>
            <person name="Morgan W.R."/>
            <person name="Tartar A."/>
        </authorList>
    </citation>
    <scope>NUCLEOTIDE SEQUENCE</scope>
    <source>
        <strain evidence="3">ARSEF 373</strain>
    </source>
</reference>
<name>A0AAV2Z7M8_9STRA</name>
<dbReference type="EMBL" id="DAKRPA010000060">
    <property type="protein sequence ID" value="DBA00650.1"/>
    <property type="molecule type" value="Genomic_DNA"/>
</dbReference>